<keyword evidence="2" id="KW-1185">Reference proteome</keyword>
<protein>
    <submittedName>
        <fullName evidence="1">Uncharacterized protein</fullName>
    </submittedName>
</protein>
<reference evidence="1" key="2">
    <citation type="journal article" date="2020" name="Nat. Commun.">
        <title>Large-scale genome sequencing of mycorrhizal fungi provides insights into the early evolution of symbiotic traits.</title>
        <authorList>
            <person name="Miyauchi S."/>
            <person name="Kiss E."/>
            <person name="Kuo A."/>
            <person name="Drula E."/>
            <person name="Kohler A."/>
            <person name="Sanchez-Garcia M."/>
            <person name="Morin E."/>
            <person name="Andreopoulos B."/>
            <person name="Barry K.W."/>
            <person name="Bonito G."/>
            <person name="Buee M."/>
            <person name="Carver A."/>
            <person name="Chen C."/>
            <person name="Cichocki N."/>
            <person name="Clum A."/>
            <person name="Culley D."/>
            <person name="Crous P.W."/>
            <person name="Fauchery L."/>
            <person name="Girlanda M."/>
            <person name="Hayes R.D."/>
            <person name="Keri Z."/>
            <person name="LaButti K."/>
            <person name="Lipzen A."/>
            <person name="Lombard V."/>
            <person name="Magnuson J."/>
            <person name="Maillard F."/>
            <person name="Murat C."/>
            <person name="Nolan M."/>
            <person name="Ohm R.A."/>
            <person name="Pangilinan J."/>
            <person name="Pereira M.F."/>
            <person name="Perotto S."/>
            <person name="Peter M."/>
            <person name="Pfister S."/>
            <person name="Riley R."/>
            <person name="Sitrit Y."/>
            <person name="Stielow J.B."/>
            <person name="Szollosi G."/>
            <person name="Zifcakova L."/>
            <person name="Stursova M."/>
            <person name="Spatafora J.W."/>
            <person name="Tedersoo L."/>
            <person name="Vaario L.M."/>
            <person name="Yamada A."/>
            <person name="Yan M."/>
            <person name="Wang P."/>
            <person name="Xu J."/>
            <person name="Bruns T."/>
            <person name="Baldrian P."/>
            <person name="Vilgalys R."/>
            <person name="Dunand C."/>
            <person name="Henrissat B."/>
            <person name="Grigoriev I.V."/>
            <person name="Hibbett D."/>
            <person name="Nagy L.G."/>
            <person name="Martin F.M."/>
        </authorList>
    </citation>
    <scope>NUCLEOTIDE SEQUENCE</scope>
    <source>
        <strain evidence="1">P2</strain>
    </source>
</reference>
<name>A0ACB6ZMV5_THEGA</name>
<evidence type="ECO:0000313" key="1">
    <source>
        <dbReference type="EMBL" id="KAF9650741.1"/>
    </source>
</evidence>
<reference evidence="1" key="1">
    <citation type="submission" date="2019-10" db="EMBL/GenBank/DDBJ databases">
        <authorList>
            <consortium name="DOE Joint Genome Institute"/>
            <person name="Kuo A."/>
            <person name="Miyauchi S."/>
            <person name="Kiss E."/>
            <person name="Drula E."/>
            <person name="Kohler A."/>
            <person name="Sanchez-Garcia M."/>
            <person name="Andreopoulos B."/>
            <person name="Barry K.W."/>
            <person name="Bonito G."/>
            <person name="Buee M."/>
            <person name="Carver A."/>
            <person name="Chen C."/>
            <person name="Cichocki N."/>
            <person name="Clum A."/>
            <person name="Culley D."/>
            <person name="Crous P.W."/>
            <person name="Fauchery L."/>
            <person name="Girlanda M."/>
            <person name="Hayes R."/>
            <person name="Keri Z."/>
            <person name="Labutti K."/>
            <person name="Lipzen A."/>
            <person name="Lombard V."/>
            <person name="Magnuson J."/>
            <person name="Maillard F."/>
            <person name="Morin E."/>
            <person name="Murat C."/>
            <person name="Nolan M."/>
            <person name="Ohm R."/>
            <person name="Pangilinan J."/>
            <person name="Pereira M."/>
            <person name="Perotto S."/>
            <person name="Peter M."/>
            <person name="Riley R."/>
            <person name="Sitrit Y."/>
            <person name="Stielow B."/>
            <person name="Szollosi G."/>
            <person name="Zifcakova L."/>
            <person name="Stursova M."/>
            <person name="Spatafora J.W."/>
            <person name="Tedersoo L."/>
            <person name="Vaario L.-M."/>
            <person name="Yamada A."/>
            <person name="Yan M."/>
            <person name="Wang P."/>
            <person name="Xu J."/>
            <person name="Bruns T."/>
            <person name="Baldrian P."/>
            <person name="Vilgalys R."/>
            <person name="Henrissat B."/>
            <person name="Grigoriev I.V."/>
            <person name="Hibbett D."/>
            <person name="Nagy L.G."/>
            <person name="Martin F.M."/>
        </authorList>
    </citation>
    <scope>NUCLEOTIDE SEQUENCE</scope>
    <source>
        <strain evidence="1">P2</strain>
    </source>
</reference>
<organism evidence="1 2">
    <name type="scientific">Thelephora ganbajun</name>
    <name type="common">Ganba fungus</name>
    <dbReference type="NCBI Taxonomy" id="370292"/>
    <lineage>
        <taxon>Eukaryota</taxon>
        <taxon>Fungi</taxon>
        <taxon>Dikarya</taxon>
        <taxon>Basidiomycota</taxon>
        <taxon>Agaricomycotina</taxon>
        <taxon>Agaricomycetes</taxon>
        <taxon>Thelephorales</taxon>
        <taxon>Thelephoraceae</taxon>
        <taxon>Thelephora</taxon>
    </lineage>
</organism>
<proteinExistence type="predicted"/>
<accession>A0ACB6ZMV5</accession>
<dbReference type="Proteomes" id="UP000886501">
    <property type="component" value="Unassembled WGS sequence"/>
</dbReference>
<sequence length="53" mass="5793">MCVLLASVYTIFASADLSPARLLEFSARASEQASRTQRQLPTLPKSPRTVLSI</sequence>
<dbReference type="EMBL" id="MU117982">
    <property type="protein sequence ID" value="KAF9650741.1"/>
    <property type="molecule type" value="Genomic_DNA"/>
</dbReference>
<comment type="caution">
    <text evidence="1">The sequence shown here is derived from an EMBL/GenBank/DDBJ whole genome shotgun (WGS) entry which is preliminary data.</text>
</comment>
<evidence type="ECO:0000313" key="2">
    <source>
        <dbReference type="Proteomes" id="UP000886501"/>
    </source>
</evidence>
<gene>
    <name evidence="1" type="ORF">BDM02DRAFT_3111790</name>
</gene>